<dbReference type="InterPro" id="IPR008274">
    <property type="entry name" value="AldOxase/xan_DH_MoCoBD1"/>
</dbReference>
<dbReference type="InterPro" id="IPR036856">
    <property type="entry name" value="Ald_Oxase/Xan_DH_a/b_sf"/>
</dbReference>
<dbReference type="SMART" id="SM01008">
    <property type="entry name" value="Ald_Xan_dh_C"/>
    <property type="match status" value="1"/>
</dbReference>
<dbReference type="GO" id="GO:0005506">
    <property type="term" value="F:iron ion binding"/>
    <property type="evidence" value="ECO:0007669"/>
    <property type="project" value="InterPro"/>
</dbReference>
<evidence type="ECO:0000259" key="3">
    <source>
        <dbReference type="SMART" id="SM01008"/>
    </source>
</evidence>
<evidence type="ECO:0000256" key="1">
    <source>
        <dbReference type="ARBA" id="ARBA00022505"/>
    </source>
</evidence>
<protein>
    <recommendedName>
        <fullName evidence="3">Aldehyde oxidase/xanthine dehydrogenase a/b hammerhead domain-containing protein</fullName>
    </recommendedName>
</protein>
<evidence type="ECO:0000313" key="4">
    <source>
        <dbReference type="EMBL" id="SVE26992.1"/>
    </source>
</evidence>
<dbReference type="InterPro" id="IPR037165">
    <property type="entry name" value="AldOxase/xan_DH_Mopterin-bd_sf"/>
</dbReference>
<keyword evidence="2" id="KW-0560">Oxidoreductase</keyword>
<dbReference type="Pfam" id="PF02738">
    <property type="entry name" value="MoCoBD_1"/>
    <property type="match status" value="1"/>
</dbReference>
<dbReference type="SUPFAM" id="SSF54665">
    <property type="entry name" value="CO dehydrogenase molybdoprotein N-domain-like"/>
    <property type="match status" value="1"/>
</dbReference>
<dbReference type="PANTHER" id="PTHR11908">
    <property type="entry name" value="XANTHINE DEHYDROGENASE"/>
    <property type="match status" value="1"/>
</dbReference>
<feature type="non-terminal residue" evidence="4">
    <location>
        <position position="222"/>
    </location>
</feature>
<dbReference type="AlphaFoldDB" id="A0A383C462"/>
<accession>A0A383C462</accession>
<dbReference type="Gene3D" id="3.90.1170.50">
    <property type="entry name" value="Aldehyde oxidase/xanthine dehydrogenase, a/b hammerhead"/>
    <property type="match status" value="1"/>
</dbReference>
<gene>
    <name evidence="4" type="ORF">METZ01_LOCUS479846</name>
</gene>
<dbReference type="InterPro" id="IPR000674">
    <property type="entry name" value="Ald_Oxase/Xan_DH_a/b"/>
</dbReference>
<dbReference type="Gene3D" id="3.30.365.10">
    <property type="entry name" value="Aldehyde oxidase/xanthine dehydrogenase, molybdopterin binding domain"/>
    <property type="match status" value="2"/>
</dbReference>
<dbReference type="SUPFAM" id="SSF56003">
    <property type="entry name" value="Molybdenum cofactor-binding domain"/>
    <property type="match status" value="1"/>
</dbReference>
<organism evidence="4">
    <name type="scientific">marine metagenome</name>
    <dbReference type="NCBI Taxonomy" id="408172"/>
    <lineage>
        <taxon>unclassified sequences</taxon>
        <taxon>metagenomes</taxon>
        <taxon>ecological metagenomes</taxon>
    </lineage>
</organism>
<sequence>MEGFVDDMSPGHVGAPVKRQEDLRLLTGRARYIADIDLPGMLEAVFVRSPVAHAEIRRIDLEPARAMRGVHAIVTSADLQGMSPFPDNLKMARGVSQFPLAVDRVRYAGTPVATVVADDRFLAVDASEAVTVDYEPLPVVSSVEESLAPGAPLLYDDWPDNKLLELSREAPEVDEIFARSRVVKETYRMHRHGAVPMETRGVVVDYDGERLTVWASSQQPFI</sequence>
<dbReference type="PANTHER" id="PTHR11908:SF132">
    <property type="entry name" value="ALDEHYDE OXIDASE 1-RELATED"/>
    <property type="match status" value="1"/>
</dbReference>
<dbReference type="Pfam" id="PF01315">
    <property type="entry name" value="Ald_Xan_dh_C"/>
    <property type="match status" value="1"/>
</dbReference>
<reference evidence="4" key="1">
    <citation type="submission" date="2018-05" db="EMBL/GenBank/DDBJ databases">
        <authorList>
            <person name="Lanie J.A."/>
            <person name="Ng W.-L."/>
            <person name="Kazmierczak K.M."/>
            <person name="Andrzejewski T.M."/>
            <person name="Davidsen T.M."/>
            <person name="Wayne K.J."/>
            <person name="Tettelin H."/>
            <person name="Glass J.I."/>
            <person name="Rusch D."/>
            <person name="Podicherti R."/>
            <person name="Tsui H.-C.T."/>
            <person name="Winkler M.E."/>
        </authorList>
    </citation>
    <scope>NUCLEOTIDE SEQUENCE</scope>
</reference>
<name>A0A383C462_9ZZZZ</name>
<dbReference type="InterPro" id="IPR016208">
    <property type="entry name" value="Ald_Oxase/xanthine_DH-like"/>
</dbReference>
<keyword evidence="1" id="KW-0500">Molybdenum</keyword>
<evidence type="ECO:0000256" key="2">
    <source>
        <dbReference type="ARBA" id="ARBA00023002"/>
    </source>
</evidence>
<proteinExistence type="predicted"/>
<dbReference type="EMBL" id="UINC01205702">
    <property type="protein sequence ID" value="SVE26992.1"/>
    <property type="molecule type" value="Genomic_DNA"/>
</dbReference>
<feature type="domain" description="Aldehyde oxidase/xanthine dehydrogenase a/b hammerhead" evidence="3">
    <location>
        <begin position="27"/>
        <end position="138"/>
    </location>
</feature>
<dbReference type="GO" id="GO:0016491">
    <property type="term" value="F:oxidoreductase activity"/>
    <property type="evidence" value="ECO:0007669"/>
    <property type="project" value="UniProtKB-KW"/>
</dbReference>